<reference evidence="2 3" key="1">
    <citation type="submission" date="2019-09" db="EMBL/GenBank/DDBJ databases">
        <title>Bird 10,000 Genomes (B10K) Project - Family phase.</title>
        <authorList>
            <person name="Zhang G."/>
        </authorList>
    </citation>
    <scope>NUCLEOTIDE SEQUENCE [LARGE SCALE GENOMIC DNA]</scope>
    <source>
        <strain evidence="2">B10K-DU-012-14</strain>
        <tissue evidence="2">Blood</tissue>
    </source>
</reference>
<evidence type="ECO:0000313" key="2">
    <source>
        <dbReference type="EMBL" id="NXT59432.1"/>
    </source>
</evidence>
<dbReference type="GO" id="GO:0006508">
    <property type="term" value="P:proteolysis"/>
    <property type="evidence" value="ECO:0007669"/>
    <property type="project" value="UniProtKB-KW"/>
</dbReference>
<gene>
    <name evidence="2" type="primary">Prss27</name>
    <name evidence="2" type="ORF">PLUSOC_R15265</name>
</gene>
<keyword evidence="2" id="KW-0378">Hydrolase</keyword>
<organism evidence="2 3">
    <name type="scientific">Pluvianellus socialis</name>
    <name type="common">Magellanic plover</name>
    <dbReference type="NCBI Taxonomy" id="227228"/>
    <lineage>
        <taxon>Eukaryota</taxon>
        <taxon>Metazoa</taxon>
        <taxon>Chordata</taxon>
        <taxon>Craniata</taxon>
        <taxon>Vertebrata</taxon>
        <taxon>Euteleostomi</taxon>
        <taxon>Archelosauria</taxon>
        <taxon>Archosauria</taxon>
        <taxon>Dinosauria</taxon>
        <taxon>Saurischia</taxon>
        <taxon>Theropoda</taxon>
        <taxon>Coelurosauria</taxon>
        <taxon>Aves</taxon>
        <taxon>Neognathae</taxon>
        <taxon>Neoaves</taxon>
        <taxon>Charadriiformes</taxon>
        <taxon>Charadriidae</taxon>
        <taxon>Pluvianellus</taxon>
    </lineage>
</organism>
<dbReference type="Proteomes" id="UP000519225">
    <property type="component" value="Unassembled WGS sequence"/>
</dbReference>
<protein>
    <submittedName>
        <fullName evidence="2">PRS27 protease</fullName>
    </submittedName>
</protein>
<accession>A0A7L3DT26</accession>
<dbReference type="InterPro" id="IPR009003">
    <property type="entry name" value="Peptidase_S1_PA"/>
</dbReference>
<dbReference type="Pfam" id="PF00089">
    <property type="entry name" value="Trypsin"/>
    <property type="match status" value="1"/>
</dbReference>
<feature type="non-terminal residue" evidence="2">
    <location>
        <position position="66"/>
    </location>
</feature>
<dbReference type="GO" id="GO:0004252">
    <property type="term" value="F:serine-type endopeptidase activity"/>
    <property type="evidence" value="ECO:0007669"/>
    <property type="project" value="InterPro"/>
</dbReference>
<sequence>RAYTVLLGVRELSGPAGLGVTLPVSRLLPYPGYAGEATSGDIALAQLARPVAYSPTILPVCLPDPG</sequence>
<dbReference type="InterPro" id="IPR043504">
    <property type="entry name" value="Peptidase_S1_PA_chymotrypsin"/>
</dbReference>
<keyword evidence="3" id="KW-1185">Reference proteome</keyword>
<dbReference type="Gene3D" id="2.40.10.10">
    <property type="entry name" value="Trypsin-like serine proteases"/>
    <property type="match status" value="1"/>
</dbReference>
<evidence type="ECO:0000259" key="1">
    <source>
        <dbReference type="Pfam" id="PF00089"/>
    </source>
</evidence>
<evidence type="ECO:0000313" key="3">
    <source>
        <dbReference type="Proteomes" id="UP000519225"/>
    </source>
</evidence>
<feature type="domain" description="Peptidase S1" evidence="1">
    <location>
        <begin position="2"/>
        <end position="64"/>
    </location>
</feature>
<dbReference type="EMBL" id="VZTS01045419">
    <property type="protein sequence ID" value="NXT59432.1"/>
    <property type="molecule type" value="Genomic_DNA"/>
</dbReference>
<feature type="non-terminal residue" evidence="2">
    <location>
        <position position="1"/>
    </location>
</feature>
<dbReference type="InterPro" id="IPR001254">
    <property type="entry name" value="Trypsin_dom"/>
</dbReference>
<dbReference type="SUPFAM" id="SSF50494">
    <property type="entry name" value="Trypsin-like serine proteases"/>
    <property type="match status" value="1"/>
</dbReference>
<dbReference type="AlphaFoldDB" id="A0A7L3DT26"/>
<comment type="caution">
    <text evidence="2">The sequence shown here is derived from an EMBL/GenBank/DDBJ whole genome shotgun (WGS) entry which is preliminary data.</text>
</comment>
<proteinExistence type="predicted"/>
<keyword evidence="2" id="KW-0645">Protease</keyword>
<name>A0A7L3DT26_PLUSO</name>